<dbReference type="InterPro" id="IPR013658">
    <property type="entry name" value="SGL"/>
</dbReference>
<accession>A0A4R7USR3</accession>
<comment type="caution">
    <text evidence="4">The sequence shown here is derived from an EMBL/GenBank/DDBJ whole genome shotgun (WGS) entry which is preliminary data.</text>
</comment>
<evidence type="ECO:0000256" key="2">
    <source>
        <dbReference type="ARBA" id="ARBA00022801"/>
    </source>
</evidence>
<name>A0A4R7USR3_9PSEU</name>
<dbReference type="GO" id="GO:0016787">
    <property type="term" value="F:hydrolase activity"/>
    <property type="evidence" value="ECO:0007669"/>
    <property type="project" value="UniProtKB-KW"/>
</dbReference>
<evidence type="ECO:0000256" key="1">
    <source>
        <dbReference type="ARBA" id="ARBA00008853"/>
    </source>
</evidence>
<sequence length="246" mass="25635">MDVLLTGRGLLESIRWHDDRLYVSDWSAGEVLAVPGGVVAEVASLPLCFDFLPDGRMVIVDSATGRLLDHGSGTHTDLGQPGWNDIAVDARGHVYLNRPDFTGPTGTVHLVGHGEVAGELAFPNGMAVTGETLIVAESHGHRLTAFDIAPDGSLGNRRVWAALGEKAAPDGICVDAAGAVWYADVPNRHCVRVAEGGEVLAEVTLDRGCFDCVVGGSTLYVAAAQYQGMSGELVAPGSGQVVAVPI</sequence>
<dbReference type="Pfam" id="PF08450">
    <property type="entry name" value="SGL"/>
    <property type="match status" value="1"/>
</dbReference>
<proteinExistence type="inferred from homology"/>
<dbReference type="RefSeq" id="WP_133909040.1">
    <property type="nucleotide sequence ID" value="NZ_SOCP01000029.1"/>
</dbReference>
<keyword evidence="5" id="KW-1185">Reference proteome</keyword>
<dbReference type="Proteomes" id="UP000294927">
    <property type="component" value="Unassembled WGS sequence"/>
</dbReference>
<dbReference type="Gene3D" id="2.120.10.30">
    <property type="entry name" value="TolB, C-terminal domain"/>
    <property type="match status" value="1"/>
</dbReference>
<dbReference type="AlphaFoldDB" id="A0A4R7USR3"/>
<dbReference type="InterPro" id="IPR051262">
    <property type="entry name" value="SMP-30/CGR1_Lactonase"/>
</dbReference>
<evidence type="ECO:0000313" key="4">
    <source>
        <dbReference type="EMBL" id="TDV37583.1"/>
    </source>
</evidence>
<dbReference type="PANTHER" id="PTHR47572">
    <property type="entry name" value="LIPOPROTEIN-RELATED"/>
    <property type="match status" value="1"/>
</dbReference>
<gene>
    <name evidence="4" type="ORF">CLV71_12946</name>
</gene>
<evidence type="ECO:0000313" key="5">
    <source>
        <dbReference type="Proteomes" id="UP000294927"/>
    </source>
</evidence>
<dbReference type="SUPFAM" id="SSF63829">
    <property type="entry name" value="Calcium-dependent phosphotriesterase"/>
    <property type="match status" value="1"/>
</dbReference>
<organism evidence="4 5">
    <name type="scientific">Actinophytocola oryzae</name>
    <dbReference type="NCBI Taxonomy" id="502181"/>
    <lineage>
        <taxon>Bacteria</taxon>
        <taxon>Bacillati</taxon>
        <taxon>Actinomycetota</taxon>
        <taxon>Actinomycetes</taxon>
        <taxon>Pseudonocardiales</taxon>
        <taxon>Pseudonocardiaceae</taxon>
    </lineage>
</organism>
<dbReference type="EMBL" id="SOCP01000029">
    <property type="protein sequence ID" value="TDV37583.1"/>
    <property type="molecule type" value="Genomic_DNA"/>
</dbReference>
<keyword evidence="2" id="KW-0378">Hydrolase</keyword>
<feature type="domain" description="SMP-30/Gluconolactonase/LRE-like region" evidence="3">
    <location>
        <begin position="12"/>
        <end position="224"/>
    </location>
</feature>
<dbReference type="OrthoDB" id="2633250at2"/>
<evidence type="ECO:0000259" key="3">
    <source>
        <dbReference type="Pfam" id="PF08450"/>
    </source>
</evidence>
<reference evidence="4 5" key="1">
    <citation type="submission" date="2019-03" db="EMBL/GenBank/DDBJ databases">
        <title>Genomic Encyclopedia of Archaeal and Bacterial Type Strains, Phase II (KMG-II): from individual species to whole genera.</title>
        <authorList>
            <person name="Goeker M."/>
        </authorList>
    </citation>
    <scope>NUCLEOTIDE SEQUENCE [LARGE SCALE GENOMIC DNA]</scope>
    <source>
        <strain evidence="4 5">DSM 45499</strain>
    </source>
</reference>
<comment type="similarity">
    <text evidence="1">Belongs to the SMP-30/CGR1 family.</text>
</comment>
<dbReference type="InterPro" id="IPR011042">
    <property type="entry name" value="6-blade_b-propeller_TolB-like"/>
</dbReference>
<dbReference type="PANTHER" id="PTHR47572:SF4">
    <property type="entry name" value="LACTONASE DRP35"/>
    <property type="match status" value="1"/>
</dbReference>
<protein>
    <submittedName>
        <fullName evidence="4">Sugar lactone lactonase YvrE</fullName>
    </submittedName>
</protein>